<dbReference type="AlphaFoldDB" id="A0A1I6SWE3"/>
<keyword evidence="1" id="KW-0732">Signal</keyword>
<dbReference type="OrthoDB" id="9840013at2"/>
<reference evidence="3" key="1">
    <citation type="submission" date="2016-10" db="EMBL/GenBank/DDBJ databases">
        <authorList>
            <person name="Varghese N."/>
            <person name="Submissions S."/>
        </authorList>
    </citation>
    <scope>NUCLEOTIDE SEQUENCE [LARGE SCALE GENOMIC DNA]</scope>
    <source>
        <strain evidence="3">DSM 24450</strain>
    </source>
</reference>
<evidence type="ECO:0008006" key="4">
    <source>
        <dbReference type="Google" id="ProtNLM"/>
    </source>
</evidence>
<protein>
    <recommendedName>
        <fullName evidence="4">Lipoprotein</fullName>
    </recommendedName>
</protein>
<dbReference type="Proteomes" id="UP000199312">
    <property type="component" value="Unassembled WGS sequence"/>
</dbReference>
<feature type="signal peptide" evidence="1">
    <location>
        <begin position="1"/>
        <end position="19"/>
    </location>
</feature>
<dbReference type="RefSeq" id="WP_090230687.1">
    <property type="nucleotide sequence ID" value="NZ_FOZP01000012.1"/>
</dbReference>
<keyword evidence="3" id="KW-1185">Reference proteome</keyword>
<name>A0A1I6SWE3_9FLAO</name>
<accession>A0A1I6SWE3</accession>
<evidence type="ECO:0000256" key="1">
    <source>
        <dbReference type="SAM" id="SignalP"/>
    </source>
</evidence>
<gene>
    <name evidence="2" type="ORF">SAMN04488006_0169</name>
</gene>
<organism evidence="2 3">
    <name type="scientific">Lutibacter maritimus</name>
    <dbReference type="NCBI Taxonomy" id="593133"/>
    <lineage>
        <taxon>Bacteria</taxon>
        <taxon>Pseudomonadati</taxon>
        <taxon>Bacteroidota</taxon>
        <taxon>Flavobacteriia</taxon>
        <taxon>Flavobacteriales</taxon>
        <taxon>Flavobacteriaceae</taxon>
        <taxon>Lutibacter</taxon>
    </lineage>
</organism>
<proteinExistence type="predicted"/>
<evidence type="ECO:0000313" key="3">
    <source>
        <dbReference type="Proteomes" id="UP000199312"/>
    </source>
</evidence>
<evidence type="ECO:0000313" key="2">
    <source>
        <dbReference type="EMBL" id="SFS81266.1"/>
    </source>
</evidence>
<sequence length="221" mass="26040">MKKIILVILLAFLFVNCNLTDKKPNVTILEKDKSSSEFTKNNDSLKNELRNLKTLELDFNNLYSIFENSDFSENVVDRKTDKWIFDLEKIDSLQFERADIIKPLTKLYENEEILSIIFTDLYDYKTSLHVFTFKKPELTPVSSFILYLFGGDGEDFWNIKCEQINPLTYKLKEDYGYDNNAINQGEYLINFRQVRELTIDKKSGLLKKVIVKTEKDIIENR</sequence>
<dbReference type="EMBL" id="FOZP01000012">
    <property type="protein sequence ID" value="SFS81266.1"/>
    <property type="molecule type" value="Genomic_DNA"/>
</dbReference>
<feature type="chain" id="PRO_5011636535" description="Lipoprotein" evidence="1">
    <location>
        <begin position="20"/>
        <end position="221"/>
    </location>
</feature>